<comment type="caution">
    <text evidence="4">The sequence shown here is derived from an EMBL/GenBank/DDBJ whole genome shotgun (WGS) entry which is preliminary data.</text>
</comment>
<reference evidence="4 5" key="1">
    <citation type="journal article" date="2016" name="Genome Announc.">
        <title>Draft Whole-Genome Sequence of Trichoderma gamsii T6085, a Promising Biocontrol Agent of Fusarium Head Blight on Wheat.</title>
        <authorList>
            <person name="Baroncelli R."/>
            <person name="Zapparata A."/>
            <person name="Piaggeschi G."/>
            <person name="Sarrocco S."/>
            <person name="Vannacci G."/>
        </authorList>
    </citation>
    <scope>NUCLEOTIDE SEQUENCE [LARGE SCALE GENOMIC DNA]</scope>
    <source>
        <strain evidence="4 5">T6085</strain>
    </source>
</reference>
<keyword evidence="2" id="KW-0732">Signal</keyword>
<dbReference type="InterPro" id="IPR056884">
    <property type="entry name" value="NPHP3-like_N"/>
</dbReference>
<name>A0A2P4ZD23_9HYPO</name>
<dbReference type="Pfam" id="PF24883">
    <property type="entry name" value="NPHP3_N"/>
    <property type="match status" value="1"/>
</dbReference>
<dbReference type="InterPro" id="IPR029058">
    <property type="entry name" value="AB_hydrolase_fold"/>
</dbReference>
<organism evidence="4 5">
    <name type="scientific">Trichoderma gamsii</name>
    <dbReference type="NCBI Taxonomy" id="398673"/>
    <lineage>
        <taxon>Eukaryota</taxon>
        <taxon>Fungi</taxon>
        <taxon>Dikarya</taxon>
        <taxon>Ascomycota</taxon>
        <taxon>Pezizomycotina</taxon>
        <taxon>Sordariomycetes</taxon>
        <taxon>Hypocreomycetidae</taxon>
        <taxon>Hypocreales</taxon>
        <taxon>Hypocreaceae</taxon>
        <taxon>Trichoderma</taxon>
    </lineage>
</organism>
<dbReference type="RefSeq" id="XP_018659882.1">
    <property type="nucleotide sequence ID" value="XM_018806992.1"/>
</dbReference>
<feature type="signal peptide" evidence="2">
    <location>
        <begin position="1"/>
        <end position="19"/>
    </location>
</feature>
<dbReference type="GeneID" id="29987075"/>
<dbReference type="Gene3D" id="3.40.50.1820">
    <property type="entry name" value="alpha/beta hydrolase"/>
    <property type="match status" value="2"/>
</dbReference>
<dbReference type="GO" id="GO:0016042">
    <property type="term" value="P:lipid catabolic process"/>
    <property type="evidence" value="ECO:0007669"/>
    <property type="project" value="InterPro"/>
</dbReference>
<protein>
    <recommendedName>
        <fullName evidence="3">Nephrocystin 3-like N-terminal domain-containing protein</fullName>
    </recommendedName>
</protein>
<evidence type="ECO:0000256" key="2">
    <source>
        <dbReference type="SAM" id="SignalP"/>
    </source>
</evidence>
<dbReference type="GO" id="GO:0004806">
    <property type="term" value="F:triacylglycerol lipase activity"/>
    <property type="evidence" value="ECO:0007669"/>
    <property type="project" value="InterPro"/>
</dbReference>
<dbReference type="SUPFAM" id="SSF53474">
    <property type="entry name" value="alpha/beta-Hydrolases"/>
    <property type="match status" value="1"/>
</dbReference>
<dbReference type="InterPro" id="IPR005152">
    <property type="entry name" value="Lipase_secreted"/>
</dbReference>
<feature type="chain" id="PRO_5015106626" description="Nephrocystin 3-like N-terminal domain-containing protein" evidence="2">
    <location>
        <begin position="20"/>
        <end position="723"/>
    </location>
</feature>
<dbReference type="EMBL" id="JPDN02000040">
    <property type="protein sequence ID" value="PON22180.1"/>
    <property type="molecule type" value="Genomic_DNA"/>
</dbReference>
<dbReference type="AlphaFoldDB" id="A0A2P4ZD23"/>
<sequence>MTVYSLGLLLASLAALVQAQRPNRPNDLNITQAQGNAYGCSSKACLENLQTFEALDRPIFGDVPFNYDFYATADNFTKSKPGDLLKLQQQNSTLYDITPGSSLWFIQYTSVGVGGQPVPSTGFILLPYLSEASNKTPLISYAHGTIGTVTACAASSSYNGYDYDSWKLLPPHGFAVVATDFAGLGNNYTTHKYGNPVINSEDVYFAVVAARKAFPNVFTTKWASLGHSQGAGAIWGLEENPRVASNQSGEYMGGVAVAPSARLNDLLTAVPLSEGYGFGPLIVNVFQSLNFSIQPPVLTPEAMKRYPLMNALGLCDNSYAGLNFDLPNHGILKPTPEQNKTIHEAYTKFQDQYGAATGRKGYKDFLVVQSHDDEIVNYTATIKAYDFACKKGNIVHLSVYHNLTHDESMAASASEWLKWLSDRISGGEAILSSSRLAKDLLQLALKSRKTFIVIDGIDECPRDDRREICTFFRNVVDSLPRNTMDEIRCLFVSQDDGIARKDLSMLSTIKITADCNRQELAAFAKIWQIRIEEKFGTFSEQELDIAAVVTARSQGMFIFAKCVLEELFQQPSREALLEEWKADSFPSELDDVFLIREEIIDTGEANRELFALSIAYLCFPEINPKTNASEIEAALVTGVFAFYEYAVATWTLHLLDWLPTAKKDQILDLGEDIEAFIDLHTTDMPSVQVISKPMQDKLKALQILEAYSSLAQAIVWQRKSPRI</sequence>
<evidence type="ECO:0000313" key="5">
    <source>
        <dbReference type="Proteomes" id="UP000054821"/>
    </source>
</evidence>
<feature type="domain" description="Nephrocystin 3-like N-terminal" evidence="3">
    <location>
        <begin position="432"/>
        <end position="493"/>
    </location>
</feature>
<dbReference type="Proteomes" id="UP000054821">
    <property type="component" value="Unassembled WGS sequence"/>
</dbReference>
<dbReference type="PANTHER" id="PTHR34853">
    <property type="match status" value="1"/>
</dbReference>
<evidence type="ECO:0000313" key="4">
    <source>
        <dbReference type="EMBL" id="PON22180.1"/>
    </source>
</evidence>
<accession>A0A2P4ZD23</accession>
<evidence type="ECO:0000256" key="1">
    <source>
        <dbReference type="ARBA" id="ARBA00022737"/>
    </source>
</evidence>
<evidence type="ECO:0000259" key="3">
    <source>
        <dbReference type="Pfam" id="PF24883"/>
    </source>
</evidence>
<proteinExistence type="predicted"/>
<dbReference type="PANTHER" id="PTHR34853:SF1">
    <property type="entry name" value="LIPASE 5"/>
    <property type="match status" value="1"/>
</dbReference>
<dbReference type="STRING" id="398673.A0A2P4ZD23"/>
<gene>
    <name evidence="4" type="ORF">TGAM01_v208861</name>
</gene>
<keyword evidence="1" id="KW-0677">Repeat</keyword>
<keyword evidence="5" id="KW-1185">Reference proteome</keyword>